<dbReference type="InterPro" id="IPR050597">
    <property type="entry name" value="Cytochrome_c_Oxidase_Subunit"/>
</dbReference>
<sequence>MSKKLRFSPQRVVLRALLLGASLLVVPGDLIAQVDGQAVYDQWCAGCHGEDGAGAGPAANTMLPRPRDFTLALYQVRTTSSGELPTDADILKVINEGMPGTAMPGWEEVLTEAERLALVDYLKTFSRFFQGDPPTPLDFGRATSGGEDAIARGEEVYQSVECWRCHGQEGRGDGESAPTLNDDTGFPIFAADLTENWRFNGGGEVEEIYRVLRTGLDGTPMATFSDIVDAGVITNEDLWSLAHYVRSLSPEEEPSVEEVVTAQLLTDTPLPQTVEDVIWEEAERFYVPLSGQIVVQPRWFNPRVDAVWVQAVHDGRELALLVSWGDPSESPDTLWTDFGGQVVTTMGSDDEGAATGSGTADQLVVQFPQQLSEGQERPYFLQGDTRNPAYTWTWQSDIAGAFESIARGMGTAARQPDSEQHVRATAQHADGQWKVLFVRPLDTGGEEDLALTAGQAVPMAFQAWDGDNGESGNQGAVSTWYFLVLGQPTPVAVYVAPPVALALTLLFGLLVVRQAQVGSGMWREPDAAARAKRAVKRTQLAGMAVGVIWLGMAFGSYQNSRTGWEAGHADLGFWWAIIGGLLAIAGLGALIGTWIHTRTSK</sequence>
<dbReference type="Gene3D" id="1.10.760.10">
    <property type="entry name" value="Cytochrome c-like domain"/>
    <property type="match status" value="2"/>
</dbReference>
<protein>
    <recommendedName>
        <fullName evidence="7">Cytochrome c domain-containing protein</fullName>
    </recommendedName>
</protein>
<dbReference type="InterPro" id="IPR036909">
    <property type="entry name" value="Cyt_c-like_dom_sf"/>
</dbReference>
<dbReference type="GO" id="GO:0020037">
    <property type="term" value="F:heme binding"/>
    <property type="evidence" value="ECO:0007669"/>
    <property type="project" value="InterPro"/>
</dbReference>
<dbReference type="AlphaFoldDB" id="A0A381QEP4"/>
<proteinExistence type="predicted"/>
<feature type="transmembrane region" description="Helical" evidence="6">
    <location>
        <begin position="572"/>
        <end position="595"/>
    </location>
</feature>
<dbReference type="Gene3D" id="2.60.40.1190">
    <property type="match status" value="1"/>
</dbReference>
<dbReference type="PANTHER" id="PTHR33751">
    <property type="entry name" value="CBB3-TYPE CYTOCHROME C OXIDASE SUBUNIT FIXP"/>
    <property type="match status" value="1"/>
</dbReference>
<keyword evidence="5" id="KW-0408">Iron</keyword>
<gene>
    <name evidence="8" type="ORF">METZ01_LOCUS30304</name>
</gene>
<keyword evidence="4" id="KW-0249">Electron transport</keyword>
<dbReference type="GO" id="GO:0046872">
    <property type="term" value="F:metal ion binding"/>
    <property type="evidence" value="ECO:0007669"/>
    <property type="project" value="UniProtKB-KW"/>
</dbReference>
<feature type="domain" description="Cytochrome c" evidence="7">
    <location>
        <begin position="31"/>
        <end position="126"/>
    </location>
</feature>
<name>A0A381QEP4_9ZZZZ</name>
<dbReference type="Pfam" id="PF13442">
    <property type="entry name" value="Cytochrome_CBB3"/>
    <property type="match status" value="2"/>
</dbReference>
<evidence type="ECO:0000256" key="5">
    <source>
        <dbReference type="ARBA" id="ARBA00023004"/>
    </source>
</evidence>
<dbReference type="InterPro" id="IPR009056">
    <property type="entry name" value="Cyt_c-like_dom"/>
</dbReference>
<dbReference type="EMBL" id="UINC01001316">
    <property type="protein sequence ID" value="SUZ77450.1"/>
    <property type="molecule type" value="Genomic_DNA"/>
</dbReference>
<evidence type="ECO:0000256" key="3">
    <source>
        <dbReference type="ARBA" id="ARBA00022723"/>
    </source>
</evidence>
<accession>A0A381QEP4</accession>
<dbReference type="PROSITE" id="PS51007">
    <property type="entry name" value="CYTC"/>
    <property type="match status" value="2"/>
</dbReference>
<evidence type="ECO:0000313" key="8">
    <source>
        <dbReference type="EMBL" id="SUZ77450.1"/>
    </source>
</evidence>
<keyword evidence="2" id="KW-0349">Heme</keyword>
<feature type="domain" description="Cytochrome c" evidence="7">
    <location>
        <begin position="148"/>
        <end position="249"/>
    </location>
</feature>
<organism evidence="8">
    <name type="scientific">marine metagenome</name>
    <dbReference type="NCBI Taxonomy" id="408172"/>
    <lineage>
        <taxon>unclassified sequences</taxon>
        <taxon>metagenomes</taxon>
        <taxon>ecological metagenomes</taxon>
    </lineage>
</organism>
<evidence type="ECO:0000256" key="2">
    <source>
        <dbReference type="ARBA" id="ARBA00022617"/>
    </source>
</evidence>
<dbReference type="SUPFAM" id="SSF46626">
    <property type="entry name" value="Cytochrome c"/>
    <property type="match status" value="2"/>
</dbReference>
<dbReference type="PANTHER" id="PTHR33751:SF1">
    <property type="entry name" value="CBB3-TYPE CYTOCHROME C OXIDASE SUBUNIT FIXP"/>
    <property type="match status" value="1"/>
</dbReference>
<feature type="transmembrane region" description="Helical" evidence="6">
    <location>
        <begin position="540"/>
        <end position="560"/>
    </location>
</feature>
<dbReference type="InterPro" id="IPR019020">
    <property type="entry name" value="Cyt-c552/DMSO_Rdtase_haem-bd"/>
</dbReference>
<evidence type="ECO:0000256" key="1">
    <source>
        <dbReference type="ARBA" id="ARBA00022448"/>
    </source>
</evidence>
<evidence type="ECO:0000259" key="7">
    <source>
        <dbReference type="PROSITE" id="PS51007"/>
    </source>
</evidence>
<evidence type="ECO:0000256" key="4">
    <source>
        <dbReference type="ARBA" id="ARBA00022982"/>
    </source>
</evidence>
<reference evidence="8" key="1">
    <citation type="submission" date="2018-05" db="EMBL/GenBank/DDBJ databases">
        <authorList>
            <person name="Lanie J.A."/>
            <person name="Ng W.-L."/>
            <person name="Kazmierczak K.M."/>
            <person name="Andrzejewski T.M."/>
            <person name="Davidsen T.M."/>
            <person name="Wayne K.J."/>
            <person name="Tettelin H."/>
            <person name="Glass J.I."/>
            <person name="Rusch D."/>
            <person name="Podicherti R."/>
            <person name="Tsui H.-C.T."/>
            <person name="Winkler M.E."/>
        </authorList>
    </citation>
    <scope>NUCLEOTIDE SEQUENCE</scope>
</reference>
<evidence type="ECO:0000256" key="6">
    <source>
        <dbReference type="SAM" id="Phobius"/>
    </source>
</evidence>
<dbReference type="Pfam" id="PF09459">
    <property type="entry name" value="EB_dh"/>
    <property type="match status" value="1"/>
</dbReference>
<keyword evidence="6" id="KW-0472">Membrane</keyword>
<keyword evidence="3" id="KW-0479">Metal-binding</keyword>
<feature type="transmembrane region" description="Helical" evidence="6">
    <location>
        <begin position="491"/>
        <end position="512"/>
    </location>
</feature>
<dbReference type="GO" id="GO:0009055">
    <property type="term" value="F:electron transfer activity"/>
    <property type="evidence" value="ECO:0007669"/>
    <property type="project" value="InterPro"/>
</dbReference>
<keyword evidence="6" id="KW-1133">Transmembrane helix</keyword>
<keyword evidence="6" id="KW-0812">Transmembrane</keyword>
<keyword evidence="1" id="KW-0813">Transport</keyword>